<organism evidence="1 2">
    <name type="scientific">Eumeta variegata</name>
    <name type="common">Bagworm moth</name>
    <name type="synonym">Eumeta japonica</name>
    <dbReference type="NCBI Taxonomy" id="151549"/>
    <lineage>
        <taxon>Eukaryota</taxon>
        <taxon>Metazoa</taxon>
        <taxon>Ecdysozoa</taxon>
        <taxon>Arthropoda</taxon>
        <taxon>Hexapoda</taxon>
        <taxon>Insecta</taxon>
        <taxon>Pterygota</taxon>
        <taxon>Neoptera</taxon>
        <taxon>Endopterygota</taxon>
        <taxon>Lepidoptera</taxon>
        <taxon>Glossata</taxon>
        <taxon>Ditrysia</taxon>
        <taxon>Tineoidea</taxon>
        <taxon>Psychidae</taxon>
        <taxon>Oiketicinae</taxon>
        <taxon>Eumeta</taxon>
    </lineage>
</organism>
<evidence type="ECO:0000313" key="2">
    <source>
        <dbReference type="Proteomes" id="UP000299102"/>
    </source>
</evidence>
<accession>A0A4C1YZ07</accession>
<proteinExistence type="predicted"/>
<sequence>MSFQHLRTVNGVIFQTYQGACKELGLLEGDEHWQNTMSDAIISEPATKLRELFTTILIFCQPSDPLELWNKFRDALCEDILNRMRNENQDMTLAYNDDIYNDGLIIIEDKIHEISDKSLTDFGLPAAKRNNSLLDPLEVALRKPYNLNDLNEYITENEPRLVNDQLNFNKTLKITMINNSKQNQLASALTAPAGAAGERRCQAGGGCSSTRYHAARLTCAVGPY</sequence>
<dbReference type="Proteomes" id="UP000299102">
    <property type="component" value="Unassembled WGS sequence"/>
</dbReference>
<dbReference type="STRING" id="151549.A0A4C1YZ07"/>
<gene>
    <name evidence="1" type="ORF">EVAR_50175_1</name>
</gene>
<protein>
    <submittedName>
        <fullName evidence="1">Uncharacterized protein</fullName>
    </submittedName>
</protein>
<evidence type="ECO:0000313" key="1">
    <source>
        <dbReference type="EMBL" id="GBP79839.1"/>
    </source>
</evidence>
<reference evidence="1 2" key="1">
    <citation type="journal article" date="2019" name="Commun. Biol.">
        <title>The bagworm genome reveals a unique fibroin gene that provides high tensile strength.</title>
        <authorList>
            <person name="Kono N."/>
            <person name="Nakamura H."/>
            <person name="Ohtoshi R."/>
            <person name="Tomita M."/>
            <person name="Numata K."/>
            <person name="Arakawa K."/>
        </authorList>
    </citation>
    <scope>NUCLEOTIDE SEQUENCE [LARGE SCALE GENOMIC DNA]</scope>
</reference>
<name>A0A4C1YZ07_EUMVA</name>
<comment type="caution">
    <text evidence="1">The sequence shown here is derived from an EMBL/GenBank/DDBJ whole genome shotgun (WGS) entry which is preliminary data.</text>
</comment>
<dbReference type="EMBL" id="BGZK01001433">
    <property type="protein sequence ID" value="GBP79839.1"/>
    <property type="molecule type" value="Genomic_DNA"/>
</dbReference>
<keyword evidence="2" id="KW-1185">Reference proteome</keyword>
<dbReference type="AlphaFoldDB" id="A0A4C1YZ07"/>
<dbReference type="OrthoDB" id="272985at2759"/>